<dbReference type="Pfam" id="PF01965">
    <property type="entry name" value="DJ-1_PfpI"/>
    <property type="match status" value="1"/>
</dbReference>
<evidence type="ECO:0000313" key="3">
    <source>
        <dbReference type="Proteomes" id="UP001446205"/>
    </source>
</evidence>
<dbReference type="InterPro" id="IPR002818">
    <property type="entry name" value="DJ-1/PfpI"/>
</dbReference>
<sequence>MQLKILMVLSAVDHIPLKDGTAHPTGYWAEEVVEPYYSFAENGIQVDIATPGAVPPSADPLSLDPSQFGGDRGKVANLKDQLDMIEGLDAPLDLAHTDPNQYDTVFFPGGHGPMADLDRNGDVARILRAMQATGKPIAALCHGPAALLAARDTQGRWLFEGYRSTCFSNAEESQTELAGKLEYELETAIREAGGQPEPGPAWGERIVIDRNLYTGQNPASARALAYAVLTELKKACPSGCGACTR</sequence>
<dbReference type="PANTHER" id="PTHR48094">
    <property type="entry name" value="PROTEIN/NUCLEIC ACID DEGLYCASE DJ-1-RELATED"/>
    <property type="match status" value="1"/>
</dbReference>
<name>A0ABU9D793_9PROT</name>
<dbReference type="CDD" id="cd03141">
    <property type="entry name" value="GATase1_Hsp31_like"/>
    <property type="match status" value="1"/>
</dbReference>
<feature type="domain" description="DJ-1/PfpI" evidence="1">
    <location>
        <begin position="30"/>
        <end position="230"/>
    </location>
</feature>
<dbReference type="InterPro" id="IPR050325">
    <property type="entry name" value="Prot/Nucl_acid_deglycase"/>
</dbReference>
<comment type="caution">
    <text evidence="2">The sequence shown here is derived from an EMBL/GenBank/DDBJ whole genome shotgun (WGS) entry which is preliminary data.</text>
</comment>
<dbReference type="EMBL" id="JBBPCO010000005">
    <property type="protein sequence ID" value="MEK8089405.1"/>
    <property type="molecule type" value="Genomic_DNA"/>
</dbReference>
<accession>A0ABU9D793</accession>
<keyword evidence="2" id="KW-0315">Glutamine amidotransferase</keyword>
<dbReference type="InterPro" id="IPR029062">
    <property type="entry name" value="Class_I_gatase-like"/>
</dbReference>
<evidence type="ECO:0000313" key="2">
    <source>
        <dbReference type="EMBL" id="MEK8089405.1"/>
    </source>
</evidence>
<dbReference type="Gene3D" id="3.40.50.880">
    <property type="match status" value="1"/>
</dbReference>
<dbReference type="PANTHER" id="PTHR48094:SF22">
    <property type="entry name" value="DJ-1_PFPI DOMAIN-CONTAINING PROTEIN"/>
    <property type="match status" value="1"/>
</dbReference>
<gene>
    <name evidence="2" type="ORF">WOB96_06455</name>
</gene>
<organism evidence="2 3">
    <name type="scientific">Thermithiobacillus plumbiphilus</name>
    <dbReference type="NCBI Taxonomy" id="1729899"/>
    <lineage>
        <taxon>Bacteria</taxon>
        <taxon>Pseudomonadati</taxon>
        <taxon>Pseudomonadota</taxon>
        <taxon>Acidithiobacillia</taxon>
        <taxon>Acidithiobacillales</taxon>
        <taxon>Thermithiobacillaceae</taxon>
        <taxon>Thermithiobacillus</taxon>
    </lineage>
</organism>
<keyword evidence="3" id="KW-1185">Reference proteome</keyword>
<protein>
    <submittedName>
        <fullName evidence="2">Type 1 glutamine amidotransferase domain-containing protein</fullName>
    </submittedName>
</protein>
<evidence type="ECO:0000259" key="1">
    <source>
        <dbReference type="Pfam" id="PF01965"/>
    </source>
</evidence>
<proteinExistence type="predicted"/>
<reference evidence="2 3" key="1">
    <citation type="submission" date="2024-04" db="EMBL/GenBank/DDBJ databases">
        <authorList>
            <person name="Abashina T."/>
            <person name="Shaikin A."/>
        </authorList>
    </citation>
    <scope>NUCLEOTIDE SEQUENCE [LARGE SCALE GENOMIC DNA]</scope>
    <source>
        <strain evidence="2 3">AAFK</strain>
    </source>
</reference>
<dbReference type="SUPFAM" id="SSF52317">
    <property type="entry name" value="Class I glutamine amidotransferase-like"/>
    <property type="match status" value="1"/>
</dbReference>
<dbReference type="Proteomes" id="UP001446205">
    <property type="component" value="Unassembled WGS sequence"/>
</dbReference>
<dbReference type="RefSeq" id="WP_341370464.1">
    <property type="nucleotide sequence ID" value="NZ_JBBPCO010000005.1"/>
</dbReference>